<name>A0AAJ5C805_9BASI</name>
<dbReference type="Pfam" id="PF00134">
    <property type="entry name" value="Cyclin_N"/>
    <property type="match status" value="1"/>
</dbReference>
<evidence type="ECO:0000256" key="1">
    <source>
        <dbReference type="RuleBase" id="RU000383"/>
    </source>
</evidence>
<keyword evidence="4" id="KW-0808">Transferase</keyword>
<feature type="region of interest" description="Disordered" evidence="2">
    <location>
        <begin position="1"/>
        <end position="75"/>
    </location>
</feature>
<keyword evidence="4" id="KW-0418">Kinase</keyword>
<reference evidence="4" key="1">
    <citation type="submission" date="2023-10" db="EMBL/GenBank/DDBJ databases">
        <authorList>
            <person name="Guldener U."/>
        </authorList>
    </citation>
    <scope>NUCLEOTIDE SEQUENCE</scope>
    <source>
        <strain evidence="4">Mp4</strain>
    </source>
</reference>
<protein>
    <submittedName>
        <fullName evidence="4">Related to CTK2 - beta subunit of C-terminal domain kinase I</fullName>
    </submittedName>
</protein>
<keyword evidence="1" id="KW-0195">Cyclin</keyword>
<evidence type="ECO:0000313" key="5">
    <source>
        <dbReference type="Proteomes" id="UP001294444"/>
    </source>
</evidence>
<comment type="caution">
    <text evidence="4">The sequence shown here is derived from an EMBL/GenBank/DDBJ whole genome shotgun (WGS) entry which is preliminary data.</text>
</comment>
<sequence>MPAYVFGTAGPGPAPNTWRSNDNRQQPSTAPTRPTLQPPTGPRDRSAPFQPPSAITTPSAMITNTTSVSTPPSSTEFLSPVPIPTLIHVPYLTSIQLETLYTRRRGARMSSSSWLTNRDIATGFIQSVASRLGFPQTTIATAQQVYQRFHLFYPPTDFVLHEIAVASLFVAAKLCDTHKKPRDLLLASYALRFPQLVKGGSSSPVPDALPSASASASASAEPATFPTLAGQKRKFASTLAEPGLSSLRPLAMAIGSVSESDIDPNILDTDRKRLMALEKFILESLCFNFHSKANAAFKMVIKVGRKCGLDKSLIRSAWKVCADMFRGTGPMQYSPNVIAVASLYAAALLARPPPCSVPCQREGGSPTGRKDAPSDAITQFLGRIKSVSTSPAPSSGDNAAAKQATSISIPLSEPFPACDVELHVRVEDVEEAIHELLDLYLSYTATLPPSLYMASCSSLSVNRGPSGTPSPLSPADPLDAYAASPSSSGSDAVNSQPSTKRKLKQYEYSPPPFGLVEWLNCARCLQLQNSSTSVDHGSRRMAMAAGGTSQTGNSDPTAPIKQLSALLTNLKIYLRGLEYDRQRADDAYLAQLDMIAQVNVIPLVGPTAAAAAAGGMGVGSTDLQIMTGSAGGPVAHSVEILLKPISNPEVQPNASANTGRGVTNTDKTTVDVNKLEKSQKVVVERIKRRKLVAALRMTFVEPEVELRIDTSPEAVQKRQSQYKQMEKQTQQQQQQQQQQIKLSDETTSVTNTGVDSIMPIISVKRRRIEMAKRYIF</sequence>
<organism evidence="4 5">
    <name type="scientific">Melanopsichium pennsylvanicum</name>
    <dbReference type="NCBI Taxonomy" id="63383"/>
    <lineage>
        <taxon>Eukaryota</taxon>
        <taxon>Fungi</taxon>
        <taxon>Dikarya</taxon>
        <taxon>Basidiomycota</taxon>
        <taxon>Ustilaginomycotina</taxon>
        <taxon>Ustilaginomycetes</taxon>
        <taxon>Ustilaginales</taxon>
        <taxon>Ustilaginaceae</taxon>
        <taxon>Melanopsichium</taxon>
    </lineage>
</organism>
<proteinExistence type="inferred from homology"/>
<feature type="compositionally biased region" description="Polar residues" evidence="2">
    <location>
        <begin position="53"/>
        <end position="64"/>
    </location>
</feature>
<feature type="compositionally biased region" description="Polar residues" evidence="2">
    <location>
        <begin position="459"/>
        <end position="470"/>
    </location>
</feature>
<dbReference type="SMART" id="SM00385">
    <property type="entry name" value="CYCLIN"/>
    <property type="match status" value="1"/>
</dbReference>
<feature type="domain" description="Cyclin-like" evidence="3">
    <location>
        <begin position="123"/>
        <end position="283"/>
    </location>
</feature>
<gene>
    <name evidence="4" type="ORF">MEPE_05798</name>
</gene>
<dbReference type="GO" id="GO:0016301">
    <property type="term" value="F:kinase activity"/>
    <property type="evidence" value="ECO:0007669"/>
    <property type="project" value="UniProtKB-KW"/>
</dbReference>
<keyword evidence="5" id="KW-1185">Reference proteome</keyword>
<evidence type="ECO:0000256" key="2">
    <source>
        <dbReference type="SAM" id="MobiDB-lite"/>
    </source>
</evidence>
<evidence type="ECO:0000259" key="3">
    <source>
        <dbReference type="SMART" id="SM00385"/>
    </source>
</evidence>
<dbReference type="SUPFAM" id="SSF47954">
    <property type="entry name" value="Cyclin-like"/>
    <property type="match status" value="2"/>
</dbReference>
<dbReference type="InterPro" id="IPR043198">
    <property type="entry name" value="Cyclin/Ssn8"/>
</dbReference>
<dbReference type="InterPro" id="IPR006671">
    <property type="entry name" value="Cyclin_N"/>
</dbReference>
<dbReference type="InterPro" id="IPR013763">
    <property type="entry name" value="Cyclin-like_dom"/>
</dbReference>
<dbReference type="PANTHER" id="PTHR10026">
    <property type="entry name" value="CYCLIN"/>
    <property type="match status" value="1"/>
</dbReference>
<comment type="similarity">
    <text evidence="1">Belongs to the cyclin family.</text>
</comment>
<dbReference type="Gene3D" id="1.10.472.10">
    <property type="entry name" value="Cyclin-like"/>
    <property type="match status" value="2"/>
</dbReference>
<feature type="compositionally biased region" description="Low complexity" evidence="2">
    <location>
        <begin position="65"/>
        <end position="75"/>
    </location>
</feature>
<feature type="compositionally biased region" description="Polar residues" evidence="2">
    <location>
        <begin position="484"/>
        <end position="498"/>
    </location>
</feature>
<dbReference type="GO" id="GO:0016538">
    <property type="term" value="F:cyclin-dependent protein serine/threonine kinase regulator activity"/>
    <property type="evidence" value="ECO:0007669"/>
    <property type="project" value="InterPro"/>
</dbReference>
<dbReference type="GO" id="GO:0006357">
    <property type="term" value="P:regulation of transcription by RNA polymerase II"/>
    <property type="evidence" value="ECO:0007669"/>
    <property type="project" value="InterPro"/>
</dbReference>
<evidence type="ECO:0000313" key="4">
    <source>
        <dbReference type="EMBL" id="SNX87088.1"/>
    </source>
</evidence>
<dbReference type="Proteomes" id="UP001294444">
    <property type="component" value="Unassembled WGS sequence"/>
</dbReference>
<dbReference type="EMBL" id="OAPG01000017">
    <property type="protein sequence ID" value="SNX87088.1"/>
    <property type="molecule type" value="Genomic_DNA"/>
</dbReference>
<dbReference type="AlphaFoldDB" id="A0AAJ5C805"/>
<dbReference type="InterPro" id="IPR036915">
    <property type="entry name" value="Cyclin-like_sf"/>
</dbReference>
<feature type="compositionally biased region" description="Polar residues" evidence="2">
    <location>
        <begin position="17"/>
        <end position="35"/>
    </location>
</feature>
<accession>A0AAJ5C805</accession>
<feature type="region of interest" description="Disordered" evidence="2">
    <location>
        <begin position="459"/>
        <end position="502"/>
    </location>
</feature>